<dbReference type="InterPro" id="IPR032805">
    <property type="entry name" value="Wax_synthase_dom"/>
</dbReference>
<dbReference type="AlphaFoldDB" id="A0A2V1E813"/>
<evidence type="ECO:0000256" key="1">
    <source>
        <dbReference type="ARBA" id="ARBA00004141"/>
    </source>
</evidence>
<feature type="domain" description="Wax synthase" evidence="8">
    <location>
        <begin position="252"/>
        <end position="327"/>
    </location>
</feature>
<dbReference type="PANTHER" id="PTHR31595:SF27">
    <property type="entry name" value="WAX SYNTHASE DOMAIN-CONTAINING PROTEIN-RELATED"/>
    <property type="match status" value="1"/>
</dbReference>
<feature type="transmembrane region" description="Helical" evidence="7">
    <location>
        <begin position="377"/>
        <end position="397"/>
    </location>
</feature>
<feature type="transmembrane region" description="Helical" evidence="7">
    <location>
        <begin position="33"/>
        <end position="54"/>
    </location>
</feature>
<comment type="subcellular location">
    <subcellularLocation>
        <location evidence="1">Membrane</location>
        <topology evidence="1">Multi-pass membrane protein</topology>
    </subcellularLocation>
</comment>
<evidence type="ECO:0000256" key="2">
    <source>
        <dbReference type="ARBA" id="ARBA00007282"/>
    </source>
</evidence>
<evidence type="ECO:0000313" key="9">
    <source>
        <dbReference type="EMBL" id="PVI06516.1"/>
    </source>
</evidence>
<dbReference type="Proteomes" id="UP000244855">
    <property type="component" value="Unassembled WGS sequence"/>
</dbReference>
<feature type="transmembrane region" description="Helical" evidence="7">
    <location>
        <begin position="304"/>
        <end position="325"/>
    </location>
</feature>
<keyword evidence="4 7" id="KW-0812">Transmembrane</keyword>
<keyword evidence="10" id="KW-1185">Reference proteome</keyword>
<gene>
    <name evidence="9" type="ORF">DM02DRAFT_649640</name>
</gene>
<sequence>MSKEEEVIGLCSTMRLLQGIVCLDQSLPYVKAIIPLAAALLSAAIFSIAIQLPYRARLVTTPFMIGAAAVAIRTNSYLLPFPHAPDILSQVICVWSHHALSVLLIEPVFIPPNSPPQQRQRFIRKIWNDPRRLTTWESCEESKESTSRLKFLEIAVRRMLFYIALHRFFAAVKILVGPDNLMADDFAPIRRSFFRRMLHAYPEAPVTMRDLHIRAWVSVEWIWTSYIKINTYNVLASIVFVVVLRFDSPEEWPDLFGSPLEAYSVQRFWGKFWHPLLRHPCAASGRLISRRLLRIPAGSRYERIWVVFWTFLVSGVDHALVAHVISNGYSGFAADYLRYKLSHFAAGAIEMVLGPILEKKIRAHQDGPLGRIFANSLVRRLLGYLWVFMVFFCSKPHEQYARLYINLR</sequence>
<dbReference type="EMBL" id="KZ805308">
    <property type="protein sequence ID" value="PVI06516.1"/>
    <property type="molecule type" value="Genomic_DNA"/>
</dbReference>
<dbReference type="InterPro" id="IPR044851">
    <property type="entry name" value="Wax_synthase"/>
</dbReference>
<evidence type="ECO:0000313" key="10">
    <source>
        <dbReference type="Proteomes" id="UP000244855"/>
    </source>
</evidence>
<dbReference type="GO" id="GO:0006629">
    <property type="term" value="P:lipid metabolic process"/>
    <property type="evidence" value="ECO:0007669"/>
    <property type="project" value="InterPro"/>
</dbReference>
<evidence type="ECO:0000256" key="3">
    <source>
        <dbReference type="ARBA" id="ARBA00022679"/>
    </source>
</evidence>
<name>A0A2V1E813_9PLEO</name>
<keyword evidence="5 7" id="KW-1133">Transmembrane helix</keyword>
<evidence type="ECO:0000256" key="4">
    <source>
        <dbReference type="ARBA" id="ARBA00022692"/>
    </source>
</evidence>
<protein>
    <recommendedName>
        <fullName evidence="8">Wax synthase domain-containing protein</fullName>
    </recommendedName>
</protein>
<accession>A0A2V1E813</accession>
<evidence type="ECO:0000259" key="8">
    <source>
        <dbReference type="Pfam" id="PF13813"/>
    </source>
</evidence>
<keyword evidence="6 7" id="KW-0472">Membrane</keyword>
<evidence type="ECO:0000256" key="6">
    <source>
        <dbReference type="ARBA" id="ARBA00023136"/>
    </source>
</evidence>
<keyword evidence="3" id="KW-0808">Transferase</keyword>
<dbReference type="STRING" id="97972.A0A2V1E813"/>
<dbReference type="PANTHER" id="PTHR31595">
    <property type="entry name" value="LONG-CHAIN-ALCOHOL O-FATTY-ACYLTRANSFERASE 3-RELATED"/>
    <property type="match status" value="1"/>
</dbReference>
<dbReference type="OrthoDB" id="1077582at2759"/>
<dbReference type="GO" id="GO:0008374">
    <property type="term" value="F:O-acyltransferase activity"/>
    <property type="evidence" value="ECO:0007669"/>
    <property type="project" value="InterPro"/>
</dbReference>
<dbReference type="GO" id="GO:0016020">
    <property type="term" value="C:membrane"/>
    <property type="evidence" value="ECO:0007669"/>
    <property type="project" value="UniProtKB-SubCell"/>
</dbReference>
<reference evidence="9 10" key="1">
    <citation type="journal article" date="2018" name="Sci. Rep.">
        <title>Comparative genomics provides insights into the lifestyle and reveals functional heterogeneity of dark septate endophytic fungi.</title>
        <authorList>
            <person name="Knapp D.G."/>
            <person name="Nemeth J.B."/>
            <person name="Barry K."/>
            <person name="Hainaut M."/>
            <person name="Henrissat B."/>
            <person name="Johnson J."/>
            <person name="Kuo A."/>
            <person name="Lim J.H.P."/>
            <person name="Lipzen A."/>
            <person name="Nolan M."/>
            <person name="Ohm R.A."/>
            <person name="Tamas L."/>
            <person name="Grigoriev I.V."/>
            <person name="Spatafora J.W."/>
            <person name="Nagy L.G."/>
            <person name="Kovacs G.M."/>
        </authorList>
    </citation>
    <scope>NUCLEOTIDE SEQUENCE [LARGE SCALE GENOMIC DNA]</scope>
    <source>
        <strain evidence="9 10">DSE2036</strain>
    </source>
</reference>
<dbReference type="Pfam" id="PF13813">
    <property type="entry name" value="MBOAT_2"/>
    <property type="match status" value="1"/>
</dbReference>
<evidence type="ECO:0000256" key="5">
    <source>
        <dbReference type="ARBA" id="ARBA00022989"/>
    </source>
</evidence>
<evidence type="ECO:0000256" key="7">
    <source>
        <dbReference type="SAM" id="Phobius"/>
    </source>
</evidence>
<comment type="similarity">
    <text evidence="2">Belongs to the wax synthase family.</text>
</comment>
<proteinExistence type="inferred from homology"/>
<organism evidence="9 10">
    <name type="scientific">Periconia macrospinosa</name>
    <dbReference type="NCBI Taxonomy" id="97972"/>
    <lineage>
        <taxon>Eukaryota</taxon>
        <taxon>Fungi</taxon>
        <taxon>Dikarya</taxon>
        <taxon>Ascomycota</taxon>
        <taxon>Pezizomycotina</taxon>
        <taxon>Dothideomycetes</taxon>
        <taxon>Pleosporomycetidae</taxon>
        <taxon>Pleosporales</taxon>
        <taxon>Massarineae</taxon>
        <taxon>Periconiaceae</taxon>
        <taxon>Periconia</taxon>
    </lineage>
</organism>